<dbReference type="InterPro" id="IPR007361">
    <property type="entry name" value="DUF427"/>
</dbReference>
<dbReference type="RefSeq" id="WP_106500125.1">
    <property type="nucleotide sequence ID" value="NZ_PXVC01000032.1"/>
</dbReference>
<dbReference type="Proteomes" id="UP000240206">
    <property type="component" value="Unassembled WGS sequence"/>
</dbReference>
<dbReference type="InterPro" id="IPR038694">
    <property type="entry name" value="DUF427_sf"/>
</dbReference>
<protein>
    <recommendedName>
        <fullName evidence="1">DUF427 domain-containing protein</fullName>
    </recommendedName>
</protein>
<keyword evidence="3" id="KW-1185">Reference proteome</keyword>
<dbReference type="Pfam" id="PF04248">
    <property type="entry name" value="NTP_transf_9"/>
    <property type="match status" value="1"/>
</dbReference>
<proteinExistence type="predicted"/>
<reference evidence="3" key="1">
    <citation type="submission" date="2018-03" db="EMBL/GenBank/DDBJ databases">
        <title>Ecological and genomic features of two cosmopolitan and abundant freshwater picocyanobacteria.</title>
        <authorList>
            <person name="Cabello-Yeves P.J."/>
            <person name="Picazo A."/>
            <person name="Camacho A."/>
            <person name="Callieri C."/>
            <person name="Rosselli R."/>
            <person name="Roda-Garcia J."/>
            <person name="Coutinho F.H."/>
            <person name="Rodriguez-Valera F."/>
        </authorList>
    </citation>
    <scope>NUCLEOTIDE SEQUENCE [LARGE SCALE GENOMIC DNA]</scope>
    <source>
        <strain evidence="3">Tous</strain>
    </source>
</reference>
<name>A0A2P7EDU3_9SYNE</name>
<gene>
    <name evidence="2" type="ORF">C7K08_08040</name>
</gene>
<evidence type="ECO:0000259" key="1">
    <source>
        <dbReference type="Pfam" id="PF04248"/>
    </source>
</evidence>
<dbReference type="PANTHER" id="PTHR34310:SF5">
    <property type="entry name" value="DUF427 DOMAIN PROTEIN (AFU_ORTHOLOGUE AFUA_3G02220)"/>
    <property type="match status" value="1"/>
</dbReference>
<evidence type="ECO:0000313" key="2">
    <source>
        <dbReference type="EMBL" id="PSI01400.1"/>
    </source>
</evidence>
<evidence type="ECO:0000313" key="3">
    <source>
        <dbReference type="Proteomes" id="UP000240206"/>
    </source>
</evidence>
<feature type="domain" description="DUF427" evidence="1">
    <location>
        <begin position="1"/>
        <end position="87"/>
    </location>
</feature>
<dbReference type="EMBL" id="PXVC01000032">
    <property type="protein sequence ID" value="PSI01400.1"/>
    <property type="molecule type" value="Genomic_DNA"/>
</dbReference>
<dbReference type="PANTHER" id="PTHR34310">
    <property type="entry name" value="DUF427 DOMAIN PROTEIN (AFU_ORTHOLOGUE AFUA_3G02220)"/>
    <property type="match status" value="1"/>
</dbReference>
<accession>A0A2P7EDU3</accession>
<organism evidence="2 3">
    <name type="scientific">Synechococcus lacustris str. Tous</name>
    <dbReference type="NCBI Taxonomy" id="1910958"/>
    <lineage>
        <taxon>Bacteria</taxon>
        <taxon>Bacillati</taxon>
        <taxon>Cyanobacteriota</taxon>
        <taxon>Cyanophyceae</taxon>
        <taxon>Synechococcales</taxon>
        <taxon>Synechococcaceae</taxon>
        <taxon>Synechococcus</taxon>
    </lineage>
</organism>
<dbReference type="Gene3D" id="2.170.150.40">
    <property type="entry name" value="Domain of unknown function (DUF427)"/>
    <property type="match status" value="1"/>
</dbReference>
<dbReference type="AlphaFoldDB" id="A0A2P7EDU3"/>
<comment type="caution">
    <text evidence="2">The sequence shown here is derived from an EMBL/GenBank/DDBJ whole genome shotgun (WGS) entry which is preliminary data.</text>
</comment>
<sequence length="92" mass="10294">MQAQWNGKVIASSNNIVMVDGNAYFPLEDLDQVYFEPSSHTTECGWKGTASYYNINVDGKVNENAAWFYANPKEAAKQIKGRVAFWKGVVVN</sequence>